<feature type="signal peptide" evidence="1">
    <location>
        <begin position="1"/>
        <end position="30"/>
    </location>
</feature>
<dbReference type="PROSITE" id="PS51318">
    <property type="entry name" value="TAT"/>
    <property type="match status" value="1"/>
</dbReference>
<sequence>MNRRKFLQQGSLSAAAVAALPLAAAAETNAKPSFRVAFISDVHVKTGEVPERGMQQAFKHVNALKPSVDFIMNGGDAIMDAMKATKAKVQEQWDLWNKILTAENRLPIYHCIGNHDAWGWQMTEPEIKNDPLYNKAWAVQQHQMPGRYYSFTKNNWKFIILDSAHENNGGYIAKIDEEQWQWLENELKSTDADMHICIASHIPIVSYVSGFFFDKTEDNGDRKISRALLHTDSFKLTELFRSYKNIRCCLSGHIHLQDMVEYRGIHYYCNGAVSGNWWGGAFKGFAPAYALFEFFKDGSVNRKMMEYNLKMR</sequence>
<dbReference type="OrthoDB" id="9791866at2"/>
<dbReference type="Proteomes" id="UP000295741">
    <property type="component" value="Unassembled WGS sequence"/>
</dbReference>
<dbReference type="InterPro" id="IPR006311">
    <property type="entry name" value="TAT_signal"/>
</dbReference>
<comment type="caution">
    <text evidence="3">The sequence shown here is derived from an EMBL/GenBank/DDBJ whole genome shotgun (WGS) entry which is preliminary data.</text>
</comment>
<dbReference type="RefSeq" id="WP_133472607.1">
    <property type="nucleotide sequence ID" value="NZ_SNWP01000010.1"/>
</dbReference>
<dbReference type="InterPro" id="IPR029052">
    <property type="entry name" value="Metallo-depent_PP-like"/>
</dbReference>
<evidence type="ECO:0000259" key="2">
    <source>
        <dbReference type="Pfam" id="PF00149"/>
    </source>
</evidence>
<dbReference type="Gene3D" id="3.60.21.10">
    <property type="match status" value="1"/>
</dbReference>
<accession>A0A4R6IYU3</accession>
<dbReference type="EMBL" id="SNWP01000010">
    <property type="protein sequence ID" value="TDO28042.1"/>
    <property type="molecule type" value="Genomic_DNA"/>
</dbReference>
<protein>
    <submittedName>
        <fullName evidence="3">3',5'-cyclic AMP phosphodiesterase CpdA</fullName>
    </submittedName>
</protein>
<dbReference type="GO" id="GO:0016787">
    <property type="term" value="F:hydrolase activity"/>
    <property type="evidence" value="ECO:0007669"/>
    <property type="project" value="InterPro"/>
</dbReference>
<keyword evidence="4" id="KW-1185">Reference proteome</keyword>
<dbReference type="AlphaFoldDB" id="A0A4R6IYU3"/>
<evidence type="ECO:0000256" key="1">
    <source>
        <dbReference type="SAM" id="SignalP"/>
    </source>
</evidence>
<organism evidence="3 4">
    <name type="scientific">Sediminibacterium goheungense</name>
    <dbReference type="NCBI Taxonomy" id="1086393"/>
    <lineage>
        <taxon>Bacteria</taxon>
        <taxon>Pseudomonadati</taxon>
        <taxon>Bacteroidota</taxon>
        <taxon>Chitinophagia</taxon>
        <taxon>Chitinophagales</taxon>
        <taxon>Chitinophagaceae</taxon>
        <taxon>Sediminibacterium</taxon>
    </lineage>
</organism>
<reference evidence="3 4" key="1">
    <citation type="submission" date="2019-03" db="EMBL/GenBank/DDBJ databases">
        <title>Genomic Encyclopedia of Archaeal and Bacterial Type Strains, Phase II (KMG-II): from individual species to whole genera.</title>
        <authorList>
            <person name="Goeker M."/>
        </authorList>
    </citation>
    <scope>NUCLEOTIDE SEQUENCE [LARGE SCALE GENOMIC DNA]</scope>
    <source>
        <strain evidence="3 4">DSM 28323</strain>
    </source>
</reference>
<feature type="chain" id="PRO_5020761074" evidence="1">
    <location>
        <begin position="31"/>
        <end position="312"/>
    </location>
</feature>
<dbReference type="Pfam" id="PF00149">
    <property type="entry name" value="Metallophos"/>
    <property type="match status" value="1"/>
</dbReference>
<proteinExistence type="predicted"/>
<feature type="domain" description="Calcineurin-like phosphoesterase" evidence="2">
    <location>
        <begin position="34"/>
        <end position="255"/>
    </location>
</feature>
<dbReference type="InterPro" id="IPR004843">
    <property type="entry name" value="Calcineurin-like_PHP"/>
</dbReference>
<gene>
    <name evidence="3" type="ORF">BC659_0100</name>
</gene>
<keyword evidence="1" id="KW-0732">Signal</keyword>
<dbReference type="SUPFAM" id="SSF56300">
    <property type="entry name" value="Metallo-dependent phosphatases"/>
    <property type="match status" value="1"/>
</dbReference>
<dbReference type="InterPro" id="IPR051918">
    <property type="entry name" value="STPP_CPPED1"/>
</dbReference>
<dbReference type="PANTHER" id="PTHR43143:SF1">
    <property type="entry name" value="SERINE_THREONINE-PROTEIN PHOSPHATASE CPPED1"/>
    <property type="match status" value="1"/>
</dbReference>
<evidence type="ECO:0000313" key="3">
    <source>
        <dbReference type="EMBL" id="TDO28042.1"/>
    </source>
</evidence>
<evidence type="ECO:0000313" key="4">
    <source>
        <dbReference type="Proteomes" id="UP000295741"/>
    </source>
</evidence>
<dbReference type="PANTHER" id="PTHR43143">
    <property type="entry name" value="METALLOPHOSPHOESTERASE, CALCINEURIN SUPERFAMILY"/>
    <property type="match status" value="1"/>
</dbReference>
<name>A0A4R6IYU3_9BACT</name>